<dbReference type="FunFam" id="3.30.1370.10:FF:000022">
    <property type="entry name" value="RNA-binding protein Nova-1 isoform 1"/>
    <property type="match status" value="1"/>
</dbReference>
<dbReference type="CDD" id="cd22436">
    <property type="entry name" value="KH-I_NOVA_rpt2"/>
    <property type="match status" value="1"/>
</dbReference>
<accession>A0A2G8L9H6</accession>
<feature type="domain" description="K Homology" evidence="3">
    <location>
        <begin position="94"/>
        <end position="166"/>
    </location>
</feature>
<organism evidence="4 5">
    <name type="scientific">Stichopus japonicus</name>
    <name type="common">Sea cucumber</name>
    <dbReference type="NCBI Taxonomy" id="307972"/>
    <lineage>
        <taxon>Eukaryota</taxon>
        <taxon>Metazoa</taxon>
        <taxon>Echinodermata</taxon>
        <taxon>Eleutherozoa</taxon>
        <taxon>Echinozoa</taxon>
        <taxon>Holothuroidea</taxon>
        <taxon>Aspidochirotacea</taxon>
        <taxon>Aspidochirotida</taxon>
        <taxon>Stichopodidae</taxon>
        <taxon>Apostichopus</taxon>
    </lineage>
</organism>
<protein>
    <submittedName>
        <fullName evidence="4">Nova</fullName>
    </submittedName>
</protein>
<dbReference type="SUPFAM" id="SSF54791">
    <property type="entry name" value="Eukaryotic type KH-domain (KH-domain type I)"/>
    <property type="match status" value="2"/>
</dbReference>
<dbReference type="InterPro" id="IPR004087">
    <property type="entry name" value="KH_dom"/>
</dbReference>
<dbReference type="PROSITE" id="PS50084">
    <property type="entry name" value="KH_TYPE_1"/>
    <property type="match status" value="2"/>
</dbReference>
<dbReference type="STRING" id="307972.A0A2G8L9H6"/>
<dbReference type="GO" id="GO:0003723">
    <property type="term" value="F:RNA binding"/>
    <property type="evidence" value="ECO:0007669"/>
    <property type="project" value="UniProtKB-UniRule"/>
</dbReference>
<feature type="domain" description="K Homology" evidence="3">
    <location>
        <begin position="2"/>
        <end position="75"/>
    </location>
</feature>
<sequence>DNKYIVKLLIPSTVAGSIIGKGGQTIAQLQRDTGTNIKLSKANDFYPGTSERVALLTGTVEALNNVASFIIEKVRESPQLGLKAGVENVTTPERARQVKLVVPNSTAGLIIGKGGSMIKTIMEQSGARVQISQKSEGVTLSERVITITGEHDADLKALSFIVSKVQEDPQSGSCNNLSYATVTGPVANANPTGSPFAETIPGVATNLAAAAAAAASLGKNQMVSPVGGPITNHIPQTALPSGQIALAPSIVRIPTSLPNTPAYHRVRHRL</sequence>
<dbReference type="Proteomes" id="UP000230750">
    <property type="component" value="Unassembled WGS sequence"/>
</dbReference>
<dbReference type="OrthoDB" id="441329at2759"/>
<feature type="non-terminal residue" evidence="4">
    <location>
        <position position="1"/>
    </location>
</feature>
<dbReference type="SMART" id="SM00322">
    <property type="entry name" value="KH"/>
    <property type="match status" value="2"/>
</dbReference>
<evidence type="ECO:0000256" key="2">
    <source>
        <dbReference type="PROSITE-ProRule" id="PRU00117"/>
    </source>
</evidence>
<dbReference type="EMBL" id="MRZV01000160">
    <property type="protein sequence ID" value="PIK56902.1"/>
    <property type="molecule type" value="Genomic_DNA"/>
</dbReference>
<evidence type="ECO:0000256" key="1">
    <source>
        <dbReference type="ARBA" id="ARBA00022737"/>
    </source>
</evidence>
<evidence type="ECO:0000313" key="4">
    <source>
        <dbReference type="EMBL" id="PIK56902.1"/>
    </source>
</evidence>
<dbReference type="InterPro" id="IPR047276">
    <property type="entry name" value="KH-I_NOVA_rpt2"/>
</dbReference>
<keyword evidence="2" id="KW-0694">RNA-binding</keyword>
<dbReference type="Pfam" id="PF00013">
    <property type="entry name" value="KH_1"/>
    <property type="match status" value="2"/>
</dbReference>
<dbReference type="CDD" id="cd22435">
    <property type="entry name" value="KH-I_NOVA_rpt1"/>
    <property type="match status" value="1"/>
</dbReference>
<gene>
    <name evidence="4" type="ORF">BSL78_06165</name>
</gene>
<dbReference type="InterPro" id="IPR036612">
    <property type="entry name" value="KH_dom_type_1_sf"/>
</dbReference>
<proteinExistence type="predicted"/>
<reference evidence="4 5" key="1">
    <citation type="journal article" date="2017" name="PLoS Biol.">
        <title>The sea cucumber genome provides insights into morphological evolution and visceral regeneration.</title>
        <authorList>
            <person name="Zhang X."/>
            <person name="Sun L."/>
            <person name="Yuan J."/>
            <person name="Sun Y."/>
            <person name="Gao Y."/>
            <person name="Zhang L."/>
            <person name="Li S."/>
            <person name="Dai H."/>
            <person name="Hamel J.F."/>
            <person name="Liu C."/>
            <person name="Yu Y."/>
            <person name="Liu S."/>
            <person name="Lin W."/>
            <person name="Guo K."/>
            <person name="Jin S."/>
            <person name="Xu P."/>
            <person name="Storey K.B."/>
            <person name="Huan P."/>
            <person name="Zhang T."/>
            <person name="Zhou Y."/>
            <person name="Zhang J."/>
            <person name="Lin C."/>
            <person name="Li X."/>
            <person name="Xing L."/>
            <person name="Huo D."/>
            <person name="Sun M."/>
            <person name="Wang L."/>
            <person name="Mercier A."/>
            <person name="Li F."/>
            <person name="Yang H."/>
            <person name="Xiang J."/>
        </authorList>
    </citation>
    <scope>NUCLEOTIDE SEQUENCE [LARGE SCALE GENOMIC DNA]</scope>
    <source>
        <strain evidence="4">Shaxun</strain>
        <tissue evidence="4">Muscle</tissue>
    </source>
</reference>
<name>A0A2G8L9H6_STIJA</name>
<dbReference type="InterPro" id="IPR047275">
    <property type="entry name" value="KH-I_NOVA_rpt1"/>
</dbReference>
<dbReference type="InterPro" id="IPR004088">
    <property type="entry name" value="KH_dom_type_1"/>
</dbReference>
<dbReference type="Gene3D" id="3.30.1370.10">
    <property type="entry name" value="K Homology domain, type 1"/>
    <property type="match status" value="2"/>
</dbReference>
<dbReference type="PANTHER" id="PTHR10288">
    <property type="entry name" value="KH DOMAIN CONTAINING RNA BINDING PROTEIN"/>
    <property type="match status" value="1"/>
</dbReference>
<evidence type="ECO:0000259" key="3">
    <source>
        <dbReference type="SMART" id="SM00322"/>
    </source>
</evidence>
<dbReference type="AlphaFoldDB" id="A0A2G8L9H6"/>
<evidence type="ECO:0000313" key="5">
    <source>
        <dbReference type="Proteomes" id="UP000230750"/>
    </source>
</evidence>
<comment type="caution">
    <text evidence="4">The sequence shown here is derived from an EMBL/GenBank/DDBJ whole genome shotgun (WGS) entry which is preliminary data.</text>
</comment>
<keyword evidence="5" id="KW-1185">Reference proteome</keyword>
<keyword evidence="1" id="KW-0677">Repeat</keyword>